<evidence type="ECO:0000313" key="4">
    <source>
        <dbReference type="Proteomes" id="UP000828251"/>
    </source>
</evidence>
<dbReference type="EMBL" id="JAIQCV010000005">
    <property type="protein sequence ID" value="KAH1098400.1"/>
    <property type="molecule type" value="Genomic_DNA"/>
</dbReference>
<organism evidence="3 4">
    <name type="scientific">Gossypium stocksii</name>
    <dbReference type="NCBI Taxonomy" id="47602"/>
    <lineage>
        <taxon>Eukaryota</taxon>
        <taxon>Viridiplantae</taxon>
        <taxon>Streptophyta</taxon>
        <taxon>Embryophyta</taxon>
        <taxon>Tracheophyta</taxon>
        <taxon>Spermatophyta</taxon>
        <taxon>Magnoliopsida</taxon>
        <taxon>eudicotyledons</taxon>
        <taxon>Gunneridae</taxon>
        <taxon>Pentapetalae</taxon>
        <taxon>rosids</taxon>
        <taxon>malvids</taxon>
        <taxon>Malvales</taxon>
        <taxon>Malvaceae</taxon>
        <taxon>Malvoideae</taxon>
        <taxon>Gossypium</taxon>
    </lineage>
</organism>
<dbReference type="AlphaFoldDB" id="A0A9D3VWQ5"/>
<dbReference type="OrthoDB" id="1660026at2759"/>
<accession>A0A9D3VWQ5</accession>
<dbReference type="InterPro" id="IPR004332">
    <property type="entry name" value="Transposase_MuDR"/>
</dbReference>
<keyword evidence="4" id="KW-1185">Reference proteome</keyword>
<feature type="domain" description="Transposase MuDR plant" evidence="2">
    <location>
        <begin position="125"/>
        <end position="167"/>
    </location>
</feature>
<protein>
    <recommendedName>
        <fullName evidence="2">Transposase MuDR plant domain-containing protein</fullName>
    </recommendedName>
</protein>
<feature type="compositionally biased region" description="Polar residues" evidence="1">
    <location>
        <begin position="48"/>
        <end position="58"/>
    </location>
</feature>
<dbReference type="Pfam" id="PF03108">
    <property type="entry name" value="DBD_Tnp_Mut"/>
    <property type="match status" value="1"/>
</dbReference>
<evidence type="ECO:0000259" key="2">
    <source>
        <dbReference type="Pfam" id="PF03108"/>
    </source>
</evidence>
<dbReference type="Proteomes" id="UP000828251">
    <property type="component" value="Unassembled WGS sequence"/>
</dbReference>
<reference evidence="3 4" key="1">
    <citation type="journal article" date="2021" name="Plant Biotechnol. J.">
        <title>Multi-omics assisted identification of the key and species-specific regulatory components of drought-tolerant mechanisms in Gossypium stocksii.</title>
        <authorList>
            <person name="Yu D."/>
            <person name="Ke L."/>
            <person name="Zhang D."/>
            <person name="Wu Y."/>
            <person name="Sun Y."/>
            <person name="Mei J."/>
            <person name="Sun J."/>
            <person name="Sun Y."/>
        </authorList>
    </citation>
    <scope>NUCLEOTIDE SEQUENCE [LARGE SCALE GENOMIC DNA]</scope>
    <source>
        <strain evidence="4">cv. E1</strain>
        <tissue evidence="3">Leaf</tissue>
    </source>
</reference>
<feature type="region of interest" description="Disordered" evidence="1">
    <location>
        <begin position="48"/>
        <end position="74"/>
    </location>
</feature>
<comment type="caution">
    <text evidence="3">The sequence shown here is derived from an EMBL/GenBank/DDBJ whole genome shotgun (WGS) entry which is preliminary data.</text>
</comment>
<sequence length="320" mass="36420">MKHAHRWVDVRCWKMYWGMTSTSSGWQSTSDWGHYETSTRRDDVLLTTSTGEGTSYVTNDGRLDDESDVDPPREPSLDGVEVVLFFEPEPASSEPKELKGVQMMKKKICDSGRDRTGSSLDSSELEVGKEFSNEDSFLGALKQHSINHRVNYNVVKSKSERFEAKCVVKDGVSQVILRWIQGSLWDWTHHRYYLRHVASNYFRQYRSTIERWQVTNMVPHGVVDYYELDSSLVQLSVGVVVAPVVGVGRMTHFDRIKNVEVFASPTAEVFESHKAIGIANEMSSLMMPHVVSLMSMAYISSVESEPSRKEMHRAMHSNLA</sequence>
<proteinExistence type="predicted"/>
<evidence type="ECO:0000313" key="3">
    <source>
        <dbReference type="EMBL" id="KAH1098400.1"/>
    </source>
</evidence>
<name>A0A9D3VWQ5_9ROSI</name>
<evidence type="ECO:0000256" key="1">
    <source>
        <dbReference type="SAM" id="MobiDB-lite"/>
    </source>
</evidence>
<gene>
    <name evidence="3" type="ORF">J1N35_015321</name>
</gene>